<gene>
    <name evidence="1" type="ORF">Slati_0411400</name>
</gene>
<evidence type="ECO:0000313" key="1">
    <source>
        <dbReference type="EMBL" id="KAL0457842.1"/>
    </source>
</evidence>
<comment type="caution">
    <text evidence="1">The sequence shown here is derived from an EMBL/GenBank/DDBJ whole genome shotgun (WGS) entry which is preliminary data.</text>
</comment>
<accession>A0AAW2XUN5</accession>
<evidence type="ECO:0008006" key="2">
    <source>
        <dbReference type="Google" id="ProtNLM"/>
    </source>
</evidence>
<dbReference type="EMBL" id="JACGWN010000002">
    <property type="protein sequence ID" value="KAL0457842.1"/>
    <property type="molecule type" value="Genomic_DNA"/>
</dbReference>
<reference evidence="1" key="1">
    <citation type="submission" date="2020-06" db="EMBL/GenBank/DDBJ databases">
        <authorList>
            <person name="Li T."/>
            <person name="Hu X."/>
            <person name="Zhang T."/>
            <person name="Song X."/>
            <person name="Zhang H."/>
            <person name="Dai N."/>
            <person name="Sheng W."/>
            <person name="Hou X."/>
            <person name="Wei L."/>
        </authorList>
    </citation>
    <scope>NUCLEOTIDE SEQUENCE</scope>
    <source>
        <strain evidence="1">KEN1</strain>
        <tissue evidence="1">Leaf</tissue>
    </source>
</reference>
<reference evidence="1" key="2">
    <citation type="journal article" date="2024" name="Plant">
        <title>Genomic evolution and insights into agronomic trait innovations of Sesamum species.</title>
        <authorList>
            <person name="Miao H."/>
            <person name="Wang L."/>
            <person name="Qu L."/>
            <person name="Liu H."/>
            <person name="Sun Y."/>
            <person name="Le M."/>
            <person name="Wang Q."/>
            <person name="Wei S."/>
            <person name="Zheng Y."/>
            <person name="Lin W."/>
            <person name="Duan Y."/>
            <person name="Cao H."/>
            <person name="Xiong S."/>
            <person name="Wang X."/>
            <person name="Wei L."/>
            <person name="Li C."/>
            <person name="Ma Q."/>
            <person name="Ju M."/>
            <person name="Zhao R."/>
            <person name="Li G."/>
            <person name="Mu C."/>
            <person name="Tian Q."/>
            <person name="Mei H."/>
            <person name="Zhang T."/>
            <person name="Gao T."/>
            <person name="Zhang H."/>
        </authorList>
    </citation>
    <scope>NUCLEOTIDE SEQUENCE</scope>
    <source>
        <strain evidence="1">KEN1</strain>
    </source>
</reference>
<organism evidence="1">
    <name type="scientific">Sesamum latifolium</name>
    <dbReference type="NCBI Taxonomy" id="2727402"/>
    <lineage>
        <taxon>Eukaryota</taxon>
        <taxon>Viridiplantae</taxon>
        <taxon>Streptophyta</taxon>
        <taxon>Embryophyta</taxon>
        <taxon>Tracheophyta</taxon>
        <taxon>Spermatophyta</taxon>
        <taxon>Magnoliopsida</taxon>
        <taxon>eudicotyledons</taxon>
        <taxon>Gunneridae</taxon>
        <taxon>Pentapetalae</taxon>
        <taxon>asterids</taxon>
        <taxon>lamiids</taxon>
        <taxon>Lamiales</taxon>
        <taxon>Pedaliaceae</taxon>
        <taxon>Sesamum</taxon>
    </lineage>
</organism>
<protein>
    <recommendedName>
        <fullName evidence="2">DUF4283 domain-containing protein</fullName>
    </recommendedName>
</protein>
<proteinExistence type="predicted"/>
<dbReference type="AlphaFoldDB" id="A0AAW2XUN5"/>
<name>A0AAW2XUN5_9LAMI</name>
<sequence>MLNPIKGLEMRCLGEGRFLIRFNHIINRNRALGGCPWSFEMNTLILGDIGVNENPMNIDLDWCEFYVHVHDLPLSKMNFRVASLIGNALGKFWDMEMDESGRS</sequence>